<dbReference type="SUPFAM" id="SSF57903">
    <property type="entry name" value="FYVE/PHD zinc finger"/>
    <property type="match status" value="1"/>
</dbReference>
<keyword evidence="8" id="KW-0238">DNA-binding</keyword>
<accession>A0A0K9PAR5</accession>
<dbReference type="EC" id="2.3.2.27" evidence="2"/>
<dbReference type="Proteomes" id="UP000036987">
    <property type="component" value="Unassembled WGS sequence"/>
</dbReference>
<evidence type="ECO:0000256" key="12">
    <source>
        <dbReference type="SAM" id="MobiDB-lite"/>
    </source>
</evidence>
<dbReference type="InterPro" id="IPR015947">
    <property type="entry name" value="PUA-like_sf"/>
</dbReference>
<feature type="region of interest" description="Disordered" evidence="12">
    <location>
        <begin position="102"/>
        <end position="125"/>
    </location>
</feature>
<dbReference type="InterPro" id="IPR013083">
    <property type="entry name" value="Znf_RING/FYVE/PHD"/>
</dbReference>
<dbReference type="Pfam" id="PF02182">
    <property type="entry name" value="SAD_SRA"/>
    <property type="match status" value="1"/>
</dbReference>
<dbReference type="Gene3D" id="2.30.280.10">
    <property type="entry name" value="SRA-YDG"/>
    <property type="match status" value="1"/>
</dbReference>
<name>A0A0K9PAR5_ZOSMR</name>
<reference evidence="16" key="1">
    <citation type="journal article" date="2016" name="Nature">
        <title>The genome of the seagrass Zostera marina reveals angiosperm adaptation to the sea.</title>
        <authorList>
            <person name="Olsen J.L."/>
            <person name="Rouze P."/>
            <person name="Verhelst B."/>
            <person name="Lin Y.-C."/>
            <person name="Bayer T."/>
            <person name="Collen J."/>
            <person name="Dattolo E."/>
            <person name="De Paoli E."/>
            <person name="Dittami S."/>
            <person name="Maumus F."/>
            <person name="Michel G."/>
            <person name="Kersting A."/>
            <person name="Lauritano C."/>
            <person name="Lohaus R."/>
            <person name="Toepel M."/>
            <person name="Tonon T."/>
            <person name="Vanneste K."/>
            <person name="Amirebrahimi M."/>
            <person name="Brakel J."/>
            <person name="Bostroem C."/>
            <person name="Chovatia M."/>
            <person name="Grimwood J."/>
            <person name="Jenkins J.W."/>
            <person name="Jueterbock A."/>
            <person name="Mraz A."/>
            <person name="Stam W.T."/>
            <person name="Tice H."/>
            <person name="Bornberg-Bauer E."/>
            <person name="Green P.J."/>
            <person name="Pearson G.A."/>
            <person name="Procaccini G."/>
            <person name="Duarte C.M."/>
            <person name="Schmutz J."/>
            <person name="Reusch T.B.H."/>
            <person name="Van de Peer Y."/>
        </authorList>
    </citation>
    <scope>NUCLEOTIDE SEQUENCE [LARGE SCALE GENOMIC DNA]</scope>
    <source>
        <strain evidence="16">cv. Finnish</strain>
    </source>
</reference>
<evidence type="ECO:0000256" key="2">
    <source>
        <dbReference type="ARBA" id="ARBA00012483"/>
    </source>
</evidence>
<dbReference type="SMART" id="SM00184">
    <property type="entry name" value="RING"/>
    <property type="match status" value="2"/>
</dbReference>
<feature type="domain" description="YDG" evidence="14">
    <location>
        <begin position="272"/>
        <end position="420"/>
    </location>
</feature>
<evidence type="ECO:0000256" key="3">
    <source>
        <dbReference type="ARBA" id="ARBA00022679"/>
    </source>
</evidence>
<keyword evidence="5 10" id="KW-0863">Zinc-finger</keyword>
<dbReference type="GO" id="GO:0044027">
    <property type="term" value="P:negative regulation of gene expression via chromosomal CpG island methylation"/>
    <property type="evidence" value="ECO:0000318"/>
    <property type="project" value="GO_Central"/>
</dbReference>
<evidence type="ECO:0000256" key="7">
    <source>
        <dbReference type="ARBA" id="ARBA00022853"/>
    </source>
</evidence>
<dbReference type="AlphaFoldDB" id="A0A0K9PAR5"/>
<dbReference type="SMART" id="SM00466">
    <property type="entry name" value="SRA"/>
    <property type="match status" value="1"/>
</dbReference>
<dbReference type="GO" id="GO:0005634">
    <property type="term" value="C:nucleus"/>
    <property type="evidence" value="ECO:0007669"/>
    <property type="project" value="UniProtKB-SubCell"/>
</dbReference>
<evidence type="ECO:0000259" key="13">
    <source>
        <dbReference type="PROSITE" id="PS50089"/>
    </source>
</evidence>
<dbReference type="InterPro" id="IPR036987">
    <property type="entry name" value="SRA-YDG_sf"/>
</dbReference>
<dbReference type="GO" id="GO:0003677">
    <property type="term" value="F:DNA binding"/>
    <property type="evidence" value="ECO:0007669"/>
    <property type="project" value="UniProtKB-KW"/>
</dbReference>
<dbReference type="PROSITE" id="PS00518">
    <property type="entry name" value="ZF_RING_1"/>
    <property type="match status" value="1"/>
</dbReference>
<dbReference type="PANTHER" id="PTHR14140:SF27">
    <property type="entry name" value="OS04G0289800 PROTEIN"/>
    <property type="match status" value="1"/>
</dbReference>
<keyword evidence="3" id="KW-0808">Transferase</keyword>
<dbReference type="STRING" id="29655.A0A0K9PAR5"/>
<comment type="subcellular location">
    <subcellularLocation>
        <location evidence="11">Nucleus</location>
    </subcellularLocation>
</comment>
<dbReference type="InterPro" id="IPR001841">
    <property type="entry name" value="Znf_RING"/>
</dbReference>
<evidence type="ECO:0000256" key="6">
    <source>
        <dbReference type="ARBA" id="ARBA00022833"/>
    </source>
</evidence>
<feature type="domain" description="RING-type" evidence="13">
    <location>
        <begin position="143"/>
        <end position="183"/>
    </location>
</feature>
<evidence type="ECO:0000256" key="1">
    <source>
        <dbReference type="ARBA" id="ARBA00000900"/>
    </source>
</evidence>
<keyword evidence="4" id="KW-0479">Metal-binding</keyword>
<comment type="caution">
    <text evidence="15">The sequence shown here is derived from an EMBL/GenBank/DDBJ whole genome shotgun (WGS) entry which is preliminary data.</text>
</comment>
<dbReference type="PANTHER" id="PTHR14140">
    <property type="entry name" value="E3 UBIQUITIN-PROTEIN LIGASE UHRF-RELATED"/>
    <property type="match status" value="1"/>
</dbReference>
<protein>
    <recommendedName>
        <fullName evidence="2">RING-type E3 ubiquitin transferase</fullName>
        <ecNumber evidence="2">2.3.2.27</ecNumber>
    </recommendedName>
</protein>
<dbReference type="PROSITE" id="PS51015">
    <property type="entry name" value="YDG"/>
    <property type="match status" value="1"/>
</dbReference>
<dbReference type="SUPFAM" id="SSF57850">
    <property type="entry name" value="RING/U-box"/>
    <property type="match status" value="2"/>
</dbReference>
<keyword evidence="6" id="KW-0862">Zinc</keyword>
<dbReference type="GO" id="GO:0061630">
    <property type="term" value="F:ubiquitin protein ligase activity"/>
    <property type="evidence" value="ECO:0000318"/>
    <property type="project" value="GO_Central"/>
</dbReference>
<evidence type="ECO:0000256" key="10">
    <source>
        <dbReference type="PROSITE-ProRule" id="PRU00175"/>
    </source>
</evidence>
<evidence type="ECO:0000313" key="15">
    <source>
        <dbReference type="EMBL" id="KMZ66059.1"/>
    </source>
</evidence>
<gene>
    <name evidence="15" type="ORF">ZOSMA_2G00710</name>
</gene>
<dbReference type="Gene3D" id="3.30.40.10">
    <property type="entry name" value="Zinc/RING finger domain, C3HC4 (zinc finger)"/>
    <property type="match status" value="2"/>
</dbReference>
<evidence type="ECO:0000256" key="9">
    <source>
        <dbReference type="ARBA" id="ARBA00023242"/>
    </source>
</evidence>
<dbReference type="InterPro" id="IPR017907">
    <property type="entry name" value="Znf_RING_CS"/>
</dbReference>
<evidence type="ECO:0000256" key="4">
    <source>
        <dbReference type="ARBA" id="ARBA00022723"/>
    </source>
</evidence>
<keyword evidence="9 11" id="KW-0539">Nucleus</keyword>
<dbReference type="InterPro" id="IPR045134">
    <property type="entry name" value="UHRF1/2-like"/>
</dbReference>
<evidence type="ECO:0000256" key="8">
    <source>
        <dbReference type="ARBA" id="ARBA00023125"/>
    </source>
</evidence>
<dbReference type="OMA" id="QTEDCTF"/>
<evidence type="ECO:0000256" key="5">
    <source>
        <dbReference type="ARBA" id="ARBA00022771"/>
    </source>
</evidence>
<dbReference type="SUPFAM" id="SSF88697">
    <property type="entry name" value="PUA domain-like"/>
    <property type="match status" value="1"/>
</dbReference>
<keyword evidence="7" id="KW-0156">Chromatin regulator</keyword>
<feature type="domain" description="RING-type" evidence="13">
    <location>
        <begin position="519"/>
        <end position="575"/>
    </location>
</feature>
<dbReference type="OrthoDB" id="2270193at2759"/>
<dbReference type="InterPro" id="IPR047498">
    <property type="entry name" value="RING-HC_ORTHRUS_rpt1"/>
</dbReference>
<dbReference type="InterPro" id="IPR027370">
    <property type="entry name" value="Znf-RING_euk"/>
</dbReference>
<evidence type="ECO:0000256" key="11">
    <source>
        <dbReference type="PROSITE-ProRule" id="PRU00358"/>
    </source>
</evidence>
<sequence length="682" mass="75948">MASSSSVPIVDLPIGIDGVCMICKVKPSVKEILLCALCATPWHSAHLLLSTLPQTDKSITSWECPDCDIPVDGNERPQVIAINASTNDLLISIKEIETNPSLTDDQKAKQKQEVMGGKQQLEGDRDGDDCDDILELLGANFKCSFCMRHPERPVTTPCGHNFCLKCFQRWTVNKKKYTCVQCRSPIPDKMISNPRINSALVIIIRMAKMARNPPSHEAEQGYRFTTNENRPDKAFTTERAKRAGKANACSGQIFVTIPSDFFGPITAKYDPKRNIGVRVGESYKDRMECRQWGVHFPHVAGIAGQSNYGAQSVALSGGYQDDEDHGEWFLYTGSGGRDLTGNKRTNKDQAFDQVFEKLNGALKVSCLNGYPVRVVRSHKEKRSSYAPESGVRYDGVYRIEKCWRKVGVQGFKVCRYLFIRCDNEPAPWTSDNFGDRPRSLPIIKELDDAIDVIEREEPPFWDHDETTGWKWMKPSPTSKKTPPASKRLPPVRNTFKETKVIKCSQNISLTKKLLNELCCEICNEVMQSPVTTPCAHNFCKACLLNSYTDLSFSMDRSCGGRTLRSKKAVNKCPICPTNITDFLENPQVNREMMVMIESLQKKSQEIGNTSADIETVSPVDVETVSASDVETISMAIKKQKINEAGDVTIVGADGVAIVQADDVETVEEKKVGDIEVSEIISA</sequence>
<dbReference type="GO" id="GO:0016567">
    <property type="term" value="P:protein ubiquitination"/>
    <property type="evidence" value="ECO:0000318"/>
    <property type="project" value="GO_Central"/>
</dbReference>
<evidence type="ECO:0000259" key="14">
    <source>
        <dbReference type="PROSITE" id="PS51015"/>
    </source>
</evidence>
<dbReference type="GO" id="GO:0008270">
    <property type="term" value="F:zinc ion binding"/>
    <property type="evidence" value="ECO:0007669"/>
    <property type="project" value="UniProtKB-KW"/>
</dbReference>
<dbReference type="PROSITE" id="PS50089">
    <property type="entry name" value="ZF_RING_2"/>
    <property type="match status" value="2"/>
</dbReference>
<dbReference type="InterPro" id="IPR011011">
    <property type="entry name" value="Znf_FYVE_PHD"/>
</dbReference>
<dbReference type="InterPro" id="IPR003105">
    <property type="entry name" value="SRA_YDG"/>
</dbReference>
<keyword evidence="16" id="KW-1185">Reference proteome</keyword>
<evidence type="ECO:0000313" key="16">
    <source>
        <dbReference type="Proteomes" id="UP000036987"/>
    </source>
</evidence>
<dbReference type="Pfam" id="PF13445">
    <property type="entry name" value="zf-RING_UBOX"/>
    <property type="match status" value="1"/>
</dbReference>
<comment type="catalytic activity">
    <reaction evidence="1">
        <text>S-ubiquitinyl-[E2 ubiquitin-conjugating enzyme]-L-cysteine + [acceptor protein]-L-lysine = [E2 ubiquitin-conjugating enzyme]-L-cysteine + N(6)-ubiquitinyl-[acceptor protein]-L-lysine.</text>
        <dbReference type="EC" id="2.3.2.27"/>
    </reaction>
</comment>
<proteinExistence type="predicted"/>
<organism evidence="15 16">
    <name type="scientific">Zostera marina</name>
    <name type="common">Eelgrass</name>
    <dbReference type="NCBI Taxonomy" id="29655"/>
    <lineage>
        <taxon>Eukaryota</taxon>
        <taxon>Viridiplantae</taxon>
        <taxon>Streptophyta</taxon>
        <taxon>Embryophyta</taxon>
        <taxon>Tracheophyta</taxon>
        <taxon>Spermatophyta</taxon>
        <taxon>Magnoliopsida</taxon>
        <taxon>Liliopsida</taxon>
        <taxon>Zosteraceae</taxon>
        <taxon>Zostera</taxon>
    </lineage>
</organism>
<dbReference type="FunFam" id="2.30.280.10:FF:000002">
    <property type="entry name" value="E3 ubiquitin-protein ligase ORTHRUS 2"/>
    <property type="match status" value="1"/>
</dbReference>
<dbReference type="CDD" id="cd23138">
    <property type="entry name" value="RING-HC_ORTHRUS_rpt1"/>
    <property type="match status" value="1"/>
</dbReference>
<dbReference type="Pfam" id="PF13920">
    <property type="entry name" value="zf-C3HC4_3"/>
    <property type="match status" value="1"/>
</dbReference>
<dbReference type="EMBL" id="LFYR01000981">
    <property type="protein sequence ID" value="KMZ66059.1"/>
    <property type="molecule type" value="Genomic_DNA"/>
</dbReference>